<sequence>MFGFKHFLRETCNLKIKNVSDIEKPKLLLISRPKIRKFINEDEMVDMMEELGFEVVVAMRNRMSNLDKFAEVLNSCSVMVGAHGGMVLELQTLCSCLLGQYWSKWCHWGWIGLQQLTLVGHQKRWGCII</sequence>
<gene>
    <name evidence="6" type="ORF">SO802_014542</name>
</gene>
<evidence type="ECO:0000256" key="4">
    <source>
        <dbReference type="ARBA" id="ARBA00023180"/>
    </source>
</evidence>
<keyword evidence="2" id="KW-0328">Glycosyltransferase</keyword>
<reference evidence="6 7" key="1">
    <citation type="submission" date="2024-01" db="EMBL/GenBank/DDBJ databases">
        <title>A telomere-to-telomere, gap-free genome of sweet tea (Lithocarpus litseifolius).</title>
        <authorList>
            <person name="Zhou J."/>
        </authorList>
    </citation>
    <scope>NUCLEOTIDE SEQUENCE [LARGE SCALE GENOMIC DNA]</scope>
    <source>
        <strain evidence="6">Zhou-2022a</strain>
        <tissue evidence="6">Leaf</tissue>
    </source>
</reference>
<evidence type="ECO:0000313" key="6">
    <source>
        <dbReference type="EMBL" id="KAL0000761.1"/>
    </source>
</evidence>
<organism evidence="6 7">
    <name type="scientific">Lithocarpus litseifolius</name>
    <dbReference type="NCBI Taxonomy" id="425828"/>
    <lineage>
        <taxon>Eukaryota</taxon>
        <taxon>Viridiplantae</taxon>
        <taxon>Streptophyta</taxon>
        <taxon>Embryophyta</taxon>
        <taxon>Tracheophyta</taxon>
        <taxon>Spermatophyta</taxon>
        <taxon>Magnoliopsida</taxon>
        <taxon>eudicotyledons</taxon>
        <taxon>Gunneridae</taxon>
        <taxon>Pentapetalae</taxon>
        <taxon>rosids</taxon>
        <taxon>fabids</taxon>
        <taxon>Fagales</taxon>
        <taxon>Fagaceae</taxon>
        <taxon>Lithocarpus</taxon>
    </lineage>
</organism>
<dbReference type="EMBL" id="JAZDWU010000005">
    <property type="protein sequence ID" value="KAL0000761.1"/>
    <property type="molecule type" value="Genomic_DNA"/>
</dbReference>
<comment type="subcellular location">
    <subcellularLocation>
        <location evidence="1">Golgi apparatus membrane</location>
        <topology evidence="1">Single-pass type II membrane protein</topology>
    </subcellularLocation>
</comment>
<evidence type="ECO:0000313" key="7">
    <source>
        <dbReference type="Proteomes" id="UP001459277"/>
    </source>
</evidence>
<protein>
    <recommendedName>
        <fullName evidence="5">Glycosyltransferase 61 catalytic domain-containing protein</fullName>
    </recommendedName>
</protein>
<dbReference type="InterPro" id="IPR049625">
    <property type="entry name" value="Glyco_transf_61_cat"/>
</dbReference>
<dbReference type="Pfam" id="PF04577">
    <property type="entry name" value="Glyco_transf_61"/>
    <property type="match status" value="1"/>
</dbReference>
<evidence type="ECO:0000256" key="2">
    <source>
        <dbReference type="ARBA" id="ARBA00022676"/>
    </source>
</evidence>
<dbReference type="GO" id="GO:0000139">
    <property type="term" value="C:Golgi membrane"/>
    <property type="evidence" value="ECO:0007669"/>
    <property type="project" value="UniProtKB-SubCell"/>
</dbReference>
<dbReference type="GO" id="GO:0016763">
    <property type="term" value="F:pentosyltransferase activity"/>
    <property type="evidence" value="ECO:0007669"/>
    <property type="project" value="UniProtKB-ARBA"/>
</dbReference>
<feature type="domain" description="Glycosyltransferase 61 catalytic" evidence="5">
    <location>
        <begin position="18"/>
        <end position="87"/>
    </location>
</feature>
<evidence type="ECO:0000256" key="3">
    <source>
        <dbReference type="ARBA" id="ARBA00022679"/>
    </source>
</evidence>
<accession>A0AAW2CRE2</accession>
<keyword evidence="4" id="KW-0325">Glycoprotein</keyword>
<keyword evidence="7" id="KW-1185">Reference proteome</keyword>
<dbReference type="InterPro" id="IPR007657">
    <property type="entry name" value="Glycosyltransferase_61"/>
</dbReference>
<evidence type="ECO:0000256" key="1">
    <source>
        <dbReference type="ARBA" id="ARBA00004323"/>
    </source>
</evidence>
<dbReference type="PANTHER" id="PTHR20961:SF108">
    <property type="entry name" value="GLYCOSYLTRANSFERASE"/>
    <property type="match status" value="1"/>
</dbReference>
<evidence type="ECO:0000259" key="5">
    <source>
        <dbReference type="Pfam" id="PF04577"/>
    </source>
</evidence>
<proteinExistence type="predicted"/>
<dbReference type="Proteomes" id="UP001459277">
    <property type="component" value="Unassembled WGS sequence"/>
</dbReference>
<dbReference type="PANTHER" id="PTHR20961">
    <property type="entry name" value="GLYCOSYLTRANSFERASE"/>
    <property type="match status" value="1"/>
</dbReference>
<name>A0AAW2CRE2_9ROSI</name>
<comment type="caution">
    <text evidence="6">The sequence shown here is derived from an EMBL/GenBank/DDBJ whole genome shotgun (WGS) entry which is preliminary data.</text>
</comment>
<dbReference type="AlphaFoldDB" id="A0AAW2CRE2"/>
<keyword evidence="3" id="KW-0808">Transferase</keyword>